<evidence type="ECO:0000256" key="1">
    <source>
        <dbReference type="SAM" id="Phobius"/>
    </source>
</evidence>
<organism evidence="2 3">
    <name type="scientific">Desulfuribacillus stibiiarsenatis</name>
    <dbReference type="NCBI Taxonomy" id="1390249"/>
    <lineage>
        <taxon>Bacteria</taxon>
        <taxon>Bacillati</taxon>
        <taxon>Bacillota</taxon>
        <taxon>Desulfuribacillia</taxon>
        <taxon>Desulfuribacillales</taxon>
        <taxon>Desulfuribacillaceae</taxon>
        <taxon>Desulfuribacillus</taxon>
    </lineage>
</organism>
<evidence type="ECO:0000313" key="3">
    <source>
        <dbReference type="Proteomes" id="UP000095255"/>
    </source>
</evidence>
<keyword evidence="1" id="KW-0472">Membrane</keyword>
<dbReference type="OrthoDB" id="2988117at2"/>
<dbReference type="STRING" id="1390249.BHU72_02425"/>
<evidence type="ECO:0000313" key="2">
    <source>
        <dbReference type="EMBL" id="OEH85672.1"/>
    </source>
</evidence>
<dbReference type="Proteomes" id="UP000095255">
    <property type="component" value="Unassembled WGS sequence"/>
</dbReference>
<dbReference type="AlphaFoldDB" id="A0A1E5L688"/>
<keyword evidence="1" id="KW-1133">Transmembrane helix</keyword>
<proteinExistence type="predicted"/>
<accession>A0A1E5L688</accession>
<protein>
    <submittedName>
        <fullName evidence="2">Uncharacterized protein</fullName>
    </submittedName>
</protein>
<dbReference type="EMBL" id="MJAT01000012">
    <property type="protein sequence ID" value="OEH85672.1"/>
    <property type="molecule type" value="Genomic_DNA"/>
</dbReference>
<feature type="transmembrane region" description="Helical" evidence="1">
    <location>
        <begin position="148"/>
        <end position="165"/>
    </location>
</feature>
<keyword evidence="3" id="KW-1185">Reference proteome</keyword>
<name>A0A1E5L688_9FIRM</name>
<dbReference type="RefSeq" id="WP_069701756.1">
    <property type="nucleotide sequence ID" value="NZ_MJAT01000012.1"/>
</dbReference>
<comment type="caution">
    <text evidence="2">The sequence shown here is derived from an EMBL/GenBank/DDBJ whole genome shotgun (WGS) entry which is preliminary data.</text>
</comment>
<gene>
    <name evidence="2" type="ORF">BHU72_02425</name>
</gene>
<keyword evidence="1" id="KW-0812">Transmembrane</keyword>
<feature type="transmembrane region" description="Helical" evidence="1">
    <location>
        <begin position="6"/>
        <end position="21"/>
    </location>
</feature>
<sequence length="166" mass="19264">MRFEDFLVLGIIFLIVLYNINKGKNKITYSNIPKSGEALKLLQDEGYEVISGKIRVPLDIKSDGKDYQSRLLVDFIVNKDDRQYVVKIKNKRKQERLSGSFLRDELLKYQLAFGADGVIYVDVEKQKLQSVSFAFEYSKSSMLSYFKLPKWMFVSIALAIVFLILR</sequence>
<reference evidence="2 3" key="1">
    <citation type="submission" date="2016-09" db="EMBL/GenBank/DDBJ databases">
        <title>Desulfuribacillus arsenicus sp. nov., an obligately anaerobic, dissimilatory arsenic- and antimonate-reducing bacterium isolated from anoxic sediments.</title>
        <authorList>
            <person name="Abin C.A."/>
            <person name="Hollibaugh J.T."/>
        </authorList>
    </citation>
    <scope>NUCLEOTIDE SEQUENCE [LARGE SCALE GENOMIC DNA]</scope>
    <source>
        <strain evidence="2 3">MLFW-2</strain>
    </source>
</reference>